<dbReference type="Proteomes" id="UP001199106">
    <property type="component" value="Unassembled WGS sequence"/>
</dbReference>
<evidence type="ECO:0000256" key="6">
    <source>
        <dbReference type="ARBA" id="ARBA00022801"/>
    </source>
</evidence>
<keyword evidence="14" id="KW-0732">Signal</keyword>
<feature type="disulfide bond" evidence="11">
    <location>
        <begin position="128"/>
        <end position="133"/>
    </location>
</feature>
<dbReference type="InterPro" id="IPR033121">
    <property type="entry name" value="PEPTIDASE_A1"/>
</dbReference>
<evidence type="ECO:0000256" key="5">
    <source>
        <dbReference type="ARBA" id="ARBA00022750"/>
    </source>
</evidence>
<keyword evidence="4" id="KW-0645">Protease</keyword>
<evidence type="ECO:0000256" key="8">
    <source>
        <dbReference type="ARBA" id="ARBA00023180"/>
    </source>
</evidence>
<evidence type="ECO:0000256" key="2">
    <source>
        <dbReference type="ARBA" id="ARBA00007447"/>
    </source>
</evidence>
<evidence type="ECO:0000256" key="10">
    <source>
        <dbReference type="PIRSR" id="PIRSR601461-1"/>
    </source>
</evidence>
<gene>
    <name evidence="16" type="ORF">G6011_08584</name>
</gene>
<accession>A0AAD4I9R5</accession>
<keyword evidence="13" id="KW-1133">Transmembrane helix</keyword>
<evidence type="ECO:0000313" key="17">
    <source>
        <dbReference type="Proteomes" id="UP001199106"/>
    </source>
</evidence>
<feature type="transmembrane region" description="Helical" evidence="13">
    <location>
        <begin position="479"/>
        <end position="500"/>
    </location>
</feature>
<evidence type="ECO:0000259" key="15">
    <source>
        <dbReference type="PROSITE" id="PS51767"/>
    </source>
</evidence>
<dbReference type="PANTHER" id="PTHR47966:SF75">
    <property type="entry name" value="ENDOPEPTIDASE (CTSD), PUTATIVE (AFU_ORTHOLOGUE AFUA_4G07040)-RELATED"/>
    <property type="match status" value="1"/>
</dbReference>
<feature type="active site" evidence="10">
    <location>
        <position position="115"/>
    </location>
</feature>
<proteinExistence type="inferred from homology"/>
<keyword evidence="7 13" id="KW-0472">Membrane</keyword>
<comment type="similarity">
    <text evidence="2">Belongs to the peptidase A1 family.</text>
</comment>
<dbReference type="InterPro" id="IPR001461">
    <property type="entry name" value="Aspartic_peptidase_A1"/>
</dbReference>
<dbReference type="InterPro" id="IPR034164">
    <property type="entry name" value="Pepsin-like_dom"/>
</dbReference>
<dbReference type="FunFam" id="2.40.70.10:FF:000060">
    <property type="entry name" value="Aspartic-type endopeptidase ctsD"/>
    <property type="match status" value="1"/>
</dbReference>
<keyword evidence="17" id="KW-1185">Reference proteome</keyword>
<comment type="subcellular location">
    <subcellularLocation>
        <location evidence="1">Cell membrane</location>
    </subcellularLocation>
</comment>
<evidence type="ECO:0000256" key="4">
    <source>
        <dbReference type="ARBA" id="ARBA00022670"/>
    </source>
</evidence>
<keyword evidence="11" id="KW-1015">Disulfide bond</keyword>
<feature type="compositionally biased region" description="Polar residues" evidence="12">
    <location>
        <begin position="437"/>
        <end position="447"/>
    </location>
</feature>
<dbReference type="Pfam" id="PF00026">
    <property type="entry name" value="Asp"/>
    <property type="match status" value="1"/>
</dbReference>
<dbReference type="GO" id="GO:0004190">
    <property type="term" value="F:aspartic-type endopeptidase activity"/>
    <property type="evidence" value="ECO:0007669"/>
    <property type="project" value="UniProtKB-KW"/>
</dbReference>
<feature type="region of interest" description="Disordered" evidence="12">
    <location>
        <begin position="34"/>
        <end position="53"/>
    </location>
</feature>
<evidence type="ECO:0000256" key="13">
    <source>
        <dbReference type="SAM" id="Phobius"/>
    </source>
</evidence>
<keyword evidence="8" id="KW-0325">Glycoprotein</keyword>
<feature type="compositionally biased region" description="Low complexity" evidence="12">
    <location>
        <begin position="448"/>
        <end position="477"/>
    </location>
</feature>
<dbReference type="PRINTS" id="PR00792">
    <property type="entry name" value="PEPSIN"/>
</dbReference>
<evidence type="ECO:0000256" key="9">
    <source>
        <dbReference type="ARBA" id="ARBA00023288"/>
    </source>
</evidence>
<feature type="domain" description="Peptidase A1" evidence="15">
    <location>
        <begin position="97"/>
        <end position="425"/>
    </location>
</feature>
<evidence type="ECO:0000313" key="16">
    <source>
        <dbReference type="EMBL" id="KAG9190496.1"/>
    </source>
</evidence>
<comment type="caution">
    <text evidence="16">The sequence shown here is derived from an EMBL/GenBank/DDBJ whole genome shotgun (WGS) entry which is preliminary data.</text>
</comment>
<dbReference type="CDD" id="cd05471">
    <property type="entry name" value="pepsin_like"/>
    <property type="match status" value="1"/>
</dbReference>
<organism evidence="16 17">
    <name type="scientific">Alternaria panax</name>
    <dbReference type="NCBI Taxonomy" id="48097"/>
    <lineage>
        <taxon>Eukaryota</taxon>
        <taxon>Fungi</taxon>
        <taxon>Dikarya</taxon>
        <taxon>Ascomycota</taxon>
        <taxon>Pezizomycotina</taxon>
        <taxon>Dothideomycetes</taxon>
        <taxon>Pleosporomycetidae</taxon>
        <taxon>Pleosporales</taxon>
        <taxon>Pleosporineae</taxon>
        <taxon>Pleosporaceae</taxon>
        <taxon>Alternaria</taxon>
        <taxon>Alternaria sect. Panax</taxon>
    </lineage>
</organism>
<feature type="signal peptide" evidence="14">
    <location>
        <begin position="1"/>
        <end position="21"/>
    </location>
</feature>
<dbReference type="EMBL" id="JAANER010000004">
    <property type="protein sequence ID" value="KAG9190496.1"/>
    <property type="molecule type" value="Genomic_DNA"/>
</dbReference>
<dbReference type="InterPro" id="IPR021109">
    <property type="entry name" value="Peptidase_aspartic_dom_sf"/>
</dbReference>
<name>A0AAD4I9R5_9PLEO</name>
<dbReference type="Gene3D" id="2.40.70.10">
    <property type="entry name" value="Acid Proteases"/>
    <property type="match status" value="2"/>
</dbReference>
<dbReference type="GO" id="GO:0006508">
    <property type="term" value="P:proteolysis"/>
    <property type="evidence" value="ECO:0007669"/>
    <property type="project" value="UniProtKB-KW"/>
</dbReference>
<keyword evidence="6" id="KW-0378">Hydrolase</keyword>
<evidence type="ECO:0000256" key="12">
    <source>
        <dbReference type="SAM" id="MobiDB-lite"/>
    </source>
</evidence>
<dbReference type="GO" id="GO:0005886">
    <property type="term" value="C:plasma membrane"/>
    <property type="evidence" value="ECO:0007669"/>
    <property type="project" value="UniProtKB-SubCell"/>
</dbReference>
<protein>
    <recommendedName>
        <fullName evidence="15">Peptidase A1 domain-containing protein</fullName>
    </recommendedName>
</protein>
<keyword evidence="5" id="KW-0064">Aspartyl protease</keyword>
<sequence>MHTSLPTWLALSAAILPTATAFYPYHYSAGKISTTSRSHRTSPQPSHAGNTRSVTLPLRRVRTSLRPRQNVYNIVNSNNPSQSNSVAIDQDGSDLSYMVAVTFGDSSDEYHMLLDSAASNTWVMGQDCASEACKTHATFGKGDSSTLETDETTPFSVTYGTGSSSGHLATDTLHVGTSLSVPLTFGLATNVSAEFRAYPMDGILGIGRGSSTEDASSSSSSSTTNEIAAPQIMDILSSQNLIGAKMYGIHLSRDTDGKLDGELNLGEVNKERFDGELNYLDCVDNESGFWEVDLQDAGVDGNAANLTSGTMNRTAIMDTGTSFILMPEPDALAIHRLVDGFEQDGETFFVPCETQAVVQFTFNNRIYNISTADWVGDKDDDDSTLCRSNIVGRQTFGQSQWLVGDVFLKNVYSVFDFEQSRVGLGVLGEEQMVAGTESVSSTGTASPSASRTAAETGGASSTSAGGGQSQSPDQQGSAATAQSSTCLLTLFGAFIAILMVM</sequence>
<feature type="region of interest" description="Disordered" evidence="12">
    <location>
        <begin position="437"/>
        <end position="477"/>
    </location>
</feature>
<evidence type="ECO:0000256" key="7">
    <source>
        <dbReference type="ARBA" id="ARBA00023136"/>
    </source>
</evidence>
<keyword evidence="9" id="KW-0449">Lipoprotein</keyword>
<feature type="active site" evidence="10">
    <location>
        <position position="318"/>
    </location>
</feature>
<evidence type="ECO:0000256" key="14">
    <source>
        <dbReference type="SAM" id="SignalP"/>
    </source>
</evidence>
<keyword evidence="13" id="KW-0812">Transmembrane</keyword>
<evidence type="ECO:0000256" key="3">
    <source>
        <dbReference type="ARBA" id="ARBA00022475"/>
    </source>
</evidence>
<dbReference type="AlphaFoldDB" id="A0AAD4I9R5"/>
<dbReference type="SUPFAM" id="SSF50630">
    <property type="entry name" value="Acid proteases"/>
    <property type="match status" value="1"/>
</dbReference>
<keyword evidence="3" id="KW-1003">Cell membrane</keyword>
<evidence type="ECO:0000256" key="1">
    <source>
        <dbReference type="ARBA" id="ARBA00004236"/>
    </source>
</evidence>
<dbReference type="PROSITE" id="PS51767">
    <property type="entry name" value="PEPTIDASE_A1"/>
    <property type="match status" value="1"/>
</dbReference>
<dbReference type="PANTHER" id="PTHR47966">
    <property type="entry name" value="BETA-SITE APP-CLEAVING ENZYME, ISOFORM A-RELATED"/>
    <property type="match status" value="1"/>
</dbReference>
<evidence type="ECO:0000256" key="11">
    <source>
        <dbReference type="PIRSR" id="PIRSR601461-2"/>
    </source>
</evidence>
<reference evidence="16" key="1">
    <citation type="submission" date="2021-07" db="EMBL/GenBank/DDBJ databases">
        <title>Genome Resource of American Ginseng Black Spot Pathogen Alternaria panax.</title>
        <authorList>
            <person name="Qiu C."/>
            <person name="Wang W."/>
            <person name="Liu Z."/>
        </authorList>
    </citation>
    <scope>NUCLEOTIDE SEQUENCE</scope>
    <source>
        <strain evidence="16">BNCC115425</strain>
    </source>
</reference>
<feature type="chain" id="PRO_5042259352" description="Peptidase A1 domain-containing protein" evidence="14">
    <location>
        <begin position="22"/>
        <end position="501"/>
    </location>
</feature>